<evidence type="ECO:0000313" key="2">
    <source>
        <dbReference type="EMBL" id="KAJ9587195.1"/>
    </source>
</evidence>
<proteinExistence type="predicted"/>
<dbReference type="EMBL" id="JASPKZ010006468">
    <property type="protein sequence ID" value="KAJ9587195.1"/>
    <property type="molecule type" value="Genomic_DNA"/>
</dbReference>
<dbReference type="AlphaFoldDB" id="A0AAD7ZUJ4"/>
<keyword evidence="1" id="KW-0732">Signal</keyword>
<gene>
    <name evidence="2" type="ORF">L9F63_019275</name>
</gene>
<comment type="caution">
    <text evidence="2">The sequence shown here is derived from an EMBL/GenBank/DDBJ whole genome shotgun (WGS) entry which is preliminary data.</text>
</comment>
<evidence type="ECO:0000256" key="1">
    <source>
        <dbReference type="SAM" id="SignalP"/>
    </source>
</evidence>
<name>A0AAD7ZUJ4_DIPPU</name>
<keyword evidence="3" id="KW-1185">Reference proteome</keyword>
<feature type="chain" id="PRO_5042158912" evidence="1">
    <location>
        <begin position="24"/>
        <end position="150"/>
    </location>
</feature>
<reference evidence="2" key="1">
    <citation type="journal article" date="2023" name="IScience">
        <title>Live-bearing cockroach genome reveals convergent evolutionary mechanisms linked to viviparity in insects and beyond.</title>
        <authorList>
            <person name="Fouks B."/>
            <person name="Harrison M.C."/>
            <person name="Mikhailova A.A."/>
            <person name="Marchal E."/>
            <person name="English S."/>
            <person name="Carruthers M."/>
            <person name="Jennings E.C."/>
            <person name="Chiamaka E.L."/>
            <person name="Frigard R.A."/>
            <person name="Pippel M."/>
            <person name="Attardo G.M."/>
            <person name="Benoit J.B."/>
            <person name="Bornberg-Bauer E."/>
            <person name="Tobe S.S."/>
        </authorList>
    </citation>
    <scope>NUCLEOTIDE SEQUENCE</scope>
    <source>
        <strain evidence="2">Stay&amp;Tobe</strain>
    </source>
</reference>
<evidence type="ECO:0000313" key="3">
    <source>
        <dbReference type="Proteomes" id="UP001233999"/>
    </source>
</evidence>
<feature type="signal peptide" evidence="1">
    <location>
        <begin position="1"/>
        <end position="23"/>
    </location>
</feature>
<reference evidence="2" key="2">
    <citation type="submission" date="2023-05" db="EMBL/GenBank/DDBJ databases">
        <authorList>
            <person name="Fouks B."/>
        </authorList>
    </citation>
    <scope>NUCLEOTIDE SEQUENCE</scope>
    <source>
        <strain evidence="2">Stay&amp;Tobe</strain>
        <tissue evidence="2">Testes</tissue>
    </source>
</reference>
<sequence>MPHITKTICCFAVLIALLQAVLSIPVKYDTKVWEGEGDTLKVQGASKEYARNEKKHASAAEVGNTKAQGDNIEQYPAAVMNYPGVVNVPMPVPSYTKKTFSLHPKGIYGQEVGQYGQELGQFDFGSYAPGPYFSRSYIPNLGYSLGFAQG</sequence>
<organism evidence="2 3">
    <name type="scientific">Diploptera punctata</name>
    <name type="common">Pacific beetle cockroach</name>
    <dbReference type="NCBI Taxonomy" id="6984"/>
    <lineage>
        <taxon>Eukaryota</taxon>
        <taxon>Metazoa</taxon>
        <taxon>Ecdysozoa</taxon>
        <taxon>Arthropoda</taxon>
        <taxon>Hexapoda</taxon>
        <taxon>Insecta</taxon>
        <taxon>Pterygota</taxon>
        <taxon>Neoptera</taxon>
        <taxon>Polyneoptera</taxon>
        <taxon>Dictyoptera</taxon>
        <taxon>Blattodea</taxon>
        <taxon>Blaberoidea</taxon>
        <taxon>Blaberidae</taxon>
        <taxon>Diplopterinae</taxon>
        <taxon>Diploptera</taxon>
    </lineage>
</organism>
<protein>
    <submittedName>
        <fullName evidence="2">Uncharacterized protein</fullName>
    </submittedName>
</protein>
<dbReference type="Proteomes" id="UP001233999">
    <property type="component" value="Unassembled WGS sequence"/>
</dbReference>
<accession>A0AAD7ZUJ4</accession>